<keyword evidence="3" id="KW-1185">Reference proteome</keyword>
<feature type="transmembrane region" description="Helical" evidence="1">
    <location>
        <begin position="65"/>
        <end position="88"/>
    </location>
</feature>
<protein>
    <submittedName>
        <fullName evidence="2">Uncharacterized protein</fullName>
    </submittedName>
</protein>
<feature type="transmembrane region" description="Helical" evidence="1">
    <location>
        <begin position="20"/>
        <end position="44"/>
    </location>
</feature>
<name>A0A9N8KWY4_CHRIL</name>
<evidence type="ECO:0000313" key="3">
    <source>
        <dbReference type="Proteomes" id="UP001154114"/>
    </source>
</evidence>
<organism evidence="2 3">
    <name type="scientific">Chrysodeixis includens</name>
    <name type="common">Soybean looper</name>
    <name type="synonym">Pseudoplusia includens</name>
    <dbReference type="NCBI Taxonomy" id="689277"/>
    <lineage>
        <taxon>Eukaryota</taxon>
        <taxon>Metazoa</taxon>
        <taxon>Ecdysozoa</taxon>
        <taxon>Arthropoda</taxon>
        <taxon>Hexapoda</taxon>
        <taxon>Insecta</taxon>
        <taxon>Pterygota</taxon>
        <taxon>Neoptera</taxon>
        <taxon>Endopterygota</taxon>
        <taxon>Lepidoptera</taxon>
        <taxon>Glossata</taxon>
        <taxon>Ditrysia</taxon>
        <taxon>Noctuoidea</taxon>
        <taxon>Noctuidae</taxon>
        <taxon>Plusiinae</taxon>
        <taxon>Chrysodeixis</taxon>
    </lineage>
</organism>
<dbReference type="EMBL" id="LR824004">
    <property type="protein sequence ID" value="CAD0194147.1"/>
    <property type="molecule type" value="Genomic_DNA"/>
</dbReference>
<sequence>MDTVPEIPRCFGMFPPKYATYLISIFGLSSGGVGLAGIILFGLVDNSAVAQAVKNNKTDETIKKVVLLSIGLTSLVLFVANALLFLGVACRSRGSDMAGAYLLLLMCSALVCAAIGTPMSCFFLPQSCLIKKISCTLLFMAYLLLTVFLCVWIYFMVVAFNHLKDL</sequence>
<keyword evidence="1" id="KW-1133">Transmembrane helix</keyword>
<accession>A0A9N8KWY4</accession>
<feature type="transmembrane region" description="Helical" evidence="1">
    <location>
        <begin position="136"/>
        <end position="160"/>
    </location>
</feature>
<keyword evidence="1" id="KW-0812">Transmembrane</keyword>
<gene>
    <name evidence="2" type="ORF">CINC_LOCUS442</name>
</gene>
<reference evidence="2" key="1">
    <citation type="submission" date="2021-12" db="EMBL/GenBank/DDBJ databases">
        <authorList>
            <person name="King R."/>
        </authorList>
    </citation>
    <scope>NUCLEOTIDE SEQUENCE</scope>
</reference>
<feature type="transmembrane region" description="Helical" evidence="1">
    <location>
        <begin position="100"/>
        <end position="124"/>
    </location>
</feature>
<keyword evidence="1" id="KW-0472">Membrane</keyword>
<proteinExistence type="predicted"/>
<evidence type="ECO:0000256" key="1">
    <source>
        <dbReference type="SAM" id="Phobius"/>
    </source>
</evidence>
<evidence type="ECO:0000313" key="2">
    <source>
        <dbReference type="EMBL" id="CAD0194147.1"/>
    </source>
</evidence>
<dbReference type="OrthoDB" id="7439829at2759"/>
<dbReference type="AlphaFoldDB" id="A0A9N8KWY4"/>
<dbReference type="Proteomes" id="UP001154114">
    <property type="component" value="Chromosome 1"/>
</dbReference>